<dbReference type="Proteomes" id="UP001320876">
    <property type="component" value="Unassembled WGS sequence"/>
</dbReference>
<comment type="caution">
    <text evidence="4">The sequence shown here is derived from an EMBL/GenBank/DDBJ whole genome shotgun (WGS) entry which is preliminary data.</text>
</comment>
<dbReference type="PANTHER" id="PTHR35037">
    <property type="entry name" value="C-TERMINAL REGION OF AIDA-LIKE PROTEIN"/>
    <property type="match status" value="1"/>
</dbReference>
<gene>
    <name evidence="4" type="ORF">OKA05_21135</name>
</gene>
<protein>
    <submittedName>
        <fullName evidence="4">Autotransporter-associated beta strand repeat-containing protein</fullName>
    </submittedName>
</protein>
<evidence type="ECO:0000259" key="3">
    <source>
        <dbReference type="PROSITE" id="PS50093"/>
    </source>
</evidence>
<dbReference type="InterPro" id="IPR011050">
    <property type="entry name" value="Pectin_lyase_fold/virulence"/>
</dbReference>
<dbReference type="PANTHER" id="PTHR35037:SF3">
    <property type="entry name" value="C-TERMINAL REGION OF AIDA-LIKE PROTEIN"/>
    <property type="match status" value="1"/>
</dbReference>
<feature type="signal peptide" evidence="2">
    <location>
        <begin position="1"/>
        <end position="19"/>
    </location>
</feature>
<keyword evidence="1 2" id="KW-0732">Signal</keyword>
<organism evidence="4 5">
    <name type="scientific">Luteolibacter arcticus</name>
    <dbReference type="NCBI Taxonomy" id="1581411"/>
    <lineage>
        <taxon>Bacteria</taxon>
        <taxon>Pseudomonadati</taxon>
        <taxon>Verrucomicrobiota</taxon>
        <taxon>Verrucomicrobiia</taxon>
        <taxon>Verrucomicrobiales</taxon>
        <taxon>Verrucomicrobiaceae</taxon>
        <taxon>Luteolibacter</taxon>
    </lineage>
</organism>
<sequence length="1028" mass="103902">MKALLCPALLGALATVSHAGLVGLWKFDDSSNLGKATFGTDLTVAGTAPVWSADATYGTTTLTGVITTVSGIANRLVATHGIGANGGNANRAAEYTLVYDIRRPTGNLWRTFYQTDLTNGNDAEYFTRGSGGTVNSLGRSTSAYTSFAMPEDQWLRITIAVKLGTSFTTYMTNAAGTTSTFQHNILTSANTEYSLDPSQVLLFADNTAAETNPLTIGQVAIYSHALAASEVATLGTPGTAIPLPGNIAPAMVIQNAGSSPVAPAVAANYSFSATDTEGDQVQFEINWGDGQTDAWSPLQAVGTPYQQAHTYAFPGSYVIQARVRDSANNTTSSVVIQTISVEGKALTWTGSLGSEWSTGTLNAPKNWLLTSDGITTADFATGDDVTFGDAPSSSTIAINGSDVIPHVVTVNRETGSYTLTGDHGMAGPGTLVKTGGSTLVLANPNPLQGNTTITSGTLRLDHPLALSNSVIASSFVNGGLLAFGNITAATIGGLAGNNDVSLSNPSNQAVTLTVGKDPADFTAAYAGPIAGSGSLVKAGTGTQVLGYHSTFTGGTTLNAGALRMEAPEALGTGAITHAGGSLAFSFGSGEVANNITLPATAYQTFIVRAANNAAPTTLTEVALAGKLSGGTAGLTYRLVDSNVGSNHFNVLSLVNPANDFSGTIELWRGFLAFNSDAALGNPDNDLRMDCNNGNGGLRFDADGITLGATRSITLVATNSQEGFTVPTGTGTIAGPVTGVGAMIKRGEGELVLAAANTFTGSAAVAAGKLTVNGSIATSANPVTVTTGGTLGGSGTINRTITAAGTIAPGSGTGVLSASAATITGTLAVEINGLSHDQLAVTGSLNVTGATLDVSLLGDGFTQGSYVIATCTGTPVGTFATVTPGYSVSYEAGQIVLHQQTATGFESWATSKGVSGFDIDSDGDGIPNGIEFVIGGEPAPGAGSNSAALLPKASYDKLTGNLVIVFRRMPGSLYLAPVVEHSPSPSGTWTDGPAGSVVGNEGGADLVEVRLPSSLATGGRLFARLKVEE</sequence>
<dbReference type="SUPFAM" id="SSF49299">
    <property type="entry name" value="PKD domain"/>
    <property type="match status" value="1"/>
</dbReference>
<dbReference type="InterPro" id="IPR013425">
    <property type="entry name" value="Autotrns_rpt"/>
</dbReference>
<keyword evidence="5" id="KW-1185">Reference proteome</keyword>
<dbReference type="SUPFAM" id="SSF51126">
    <property type="entry name" value="Pectin lyase-like"/>
    <property type="match status" value="1"/>
</dbReference>
<evidence type="ECO:0000256" key="1">
    <source>
        <dbReference type="ARBA" id="ARBA00022729"/>
    </source>
</evidence>
<feature type="domain" description="PKD" evidence="3">
    <location>
        <begin position="258"/>
        <end position="346"/>
    </location>
</feature>
<dbReference type="InterPro" id="IPR013783">
    <property type="entry name" value="Ig-like_fold"/>
</dbReference>
<dbReference type="Pfam" id="PF12951">
    <property type="entry name" value="PATR"/>
    <property type="match status" value="3"/>
</dbReference>
<dbReference type="RefSeq" id="WP_264489187.1">
    <property type="nucleotide sequence ID" value="NZ_JAPDDT010000012.1"/>
</dbReference>
<dbReference type="InterPro" id="IPR035986">
    <property type="entry name" value="PKD_dom_sf"/>
</dbReference>
<accession>A0ABT3GNI4</accession>
<dbReference type="InterPro" id="IPR051551">
    <property type="entry name" value="Autotransporter_adhesion"/>
</dbReference>
<evidence type="ECO:0000313" key="5">
    <source>
        <dbReference type="Proteomes" id="UP001320876"/>
    </source>
</evidence>
<dbReference type="InterPro" id="IPR000601">
    <property type="entry name" value="PKD_dom"/>
</dbReference>
<evidence type="ECO:0000256" key="2">
    <source>
        <dbReference type="SAM" id="SignalP"/>
    </source>
</evidence>
<dbReference type="EMBL" id="JAPDDT010000012">
    <property type="protein sequence ID" value="MCW1925079.1"/>
    <property type="molecule type" value="Genomic_DNA"/>
</dbReference>
<proteinExistence type="predicted"/>
<dbReference type="Gene3D" id="2.60.40.10">
    <property type="entry name" value="Immunoglobulins"/>
    <property type="match status" value="1"/>
</dbReference>
<name>A0ABT3GNI4_9BACT</name>
<reference evidence="4 5" key="1">
    <citation type="submission" date="2022-10" db="EMBL/GenBank/DDBJ databases">
        <title>Luteolibacter arcticus strain CCTCC AB 2014275, whole genome shotgun sequencing project.</title>
        <authorList>
            <person name="Zhao G."/>
            <person name="Shen L."/>
        </authorList>
    </citation>
    <scope>NUCLEOTIDE SEQUENCE [LARGE SCALE GENOMIC DNA]</scope>
    <source>
        <strain evidence="4 5">CCTCC AB 2014275</strain>
    </source>
</reference>
<feature type="chain" id="PRO_5046428995" evidence="2">
    <location>
        <begin position="20"/>
        <end position="1028"/>
    </location>
</feature>
<dbReference type="PROSITE" id="PS50093">
    <property type="entry name" value="PKD"/>
    <property type="match status" value="1"/>
</dbReference>
<dbReference type="NCBIfam" id="TIGR02601">
    <property type="entry name" value="autotrns_rpt"/>
    <property type="match status" value="3"/>
</dbReference>
<evidence type="ECO:0000313" key="4">
    <source>
        <dbReference type="EMBL" id="MCW1925079.1"/>
    </source>
</evidence>